<reference evidence="2" key="1">
    <citation type="journal article" date="2020" name="bioRxiv">
        <title>A rank-normalized archaeal taxonomy based on genome phylogeny resolves widespread incomplete and uneven classifications.</title>
        <authorList>
            <person name="Rinke C."/>
            <person name="Chuvochina M."/>
            <person name="Mussig A.J."/>
            <person name="Chaumeil P.-A."/>
            <person name="Waite D.W."/>
            <person name="Whitman W.B."/>
            <person name="Parks D.H."/>
            <person name="Hugenholtz P."/>
        </authorList>
    </citation>
    <scope>NUCLEOTIDE SEQUENCE [LARGE SCALE GENOMIC DNA]</scope>
</reference>
<gene>
    <name evidence="1" type="ORF">HA254_00170</name>
</gene>
<evidence type="ECO:0000313" key="2">
    <source>
        <dbReference type="Proteomes" id="UP000565078"/>
    </source>
</evidence>
<organism evidence="1 2">
    <name type="scientific">Candidatus Iainarchaeum sp</name>
    <dbReference type="NCBI Taxonomy" id="3101447"/>
    <lineage>
        <taxon>Archaea</taxon>
        <taxon>Candidatus Iainarchaeota</taxon>
        <taxon>Candidatus Iainarchaeia</taxon>
        <taxon>Candidatus Iainarchaeales</taxon>
        <taxon>Candidatus Iainarchaeaceae</taxon>
        <taxon>Candidatus Iainarchaeum</taxon>
    </lineage>
</organism>
<evidence type="ECO:0000313" key="1">
    <source>
        <dbReference type="EMBL" id="HIH09065.1"/>
    </source>
</evidence>
<name>A0A7J4IXS8_9ARCH</name>
<protein>
    <submittedName>
        <fullName evidence="1">Uncharacterized protein</fullName>
    </submittedName>
</protein>
<accession>A0A7J4IXS8</accession>
<dbReference type="EMBL" id="DUGC01000003">
    <property type="protein sequence ID" value="HIH09065.1"/>
    <property type="molecule type" value="Genomic_DNA"/>
</dbReference>
<dbReference type="Proteomes" id="UP000565078">
    <property type="component" value="Unassembled WGS sequence"/>
</dbReference>
<dbReference type="AlphaFoldDB" id="A0A7J4IXS8"/>
<proteinExistence type="predicted"/>
<sequence length="80" mass="9425">MIKRFFHKIKEKVAGWRAARADRLIRSAEGLEYRARGYIKSFPEQKFHDLDETGIAMLELAGKKRKKARKLWEKARKPAP</sequence>
<comment type="caution">
    <text evidence="1">The sequence shown here is derived from an EMBL/GenBank/DDBJ whole genome shotgun (WGS) entry which is preliminary data.</text>
</comment>